<dbReference type="InterPro" id="IPR045187">
    <property type="entry name" value="CcO_II"/>
</dbReference>
<dbReference type="InterPro" id="IPR036909">
    <property type="entry name" value="Cyt_c-like_dom_sf"/>
</dbReference>
<evidence type="ECO:0000313" key="23">
    <source>
        <dbReference type="EMBL" id="SFT66546.1"/>
    </source>
</evidence>
<evidence type="ECO:0000256" key="8">
    <source>
        <dbReference type="ARBA" id="ARBA00022967"/>
    </source>
</evidence>
<dbReference type="NCBIfam" id="TIGR02866">
    <property type="entry name" value="CoxB"/>
    <property type="match status" value="1"/>
</dbReference>
<dbReference type="InterPro" id="IPR008972">
    <property type="entry name" value="Cupredoxin"/>
</dbReference>
<organism evidence="23 24">
    <name type="scientific">Halomonas saccharevitans</name>
    <dbReference type="NCBI Taxonomy" id="416872"/>
    <lineage>
        <taxon>Bacteria</taxon>
        <taxon>Pseudomonadati</taxon>
        <taxon>Pseudomonadota</taxon>
        <taxon>Gammaproteobacteria</taxon>
        <taxon>Oceanospirillales</taxon>
        <taxon>Halomonadaceae</taxon>
        <taxon>Halomonas</taxon>
    </lineage>
</organism>
<sequence>MRRLLVWMAVGVMLSALTPIALANGWNMPVGVTALSRDIYSLHMIIFWICVVIGVIVFGAMFYSLFRYRHSRGAKAATFHEHTSVEVIWTAIPLLILVAMAVPATATLKTMYDASEADLDVMVTGQQWRWRYDYLGEDVAFTSNLSTSREQISGTSEKGENYLLEVDEPLVLPVGQKVRLLLTSDDVIHSWWVPDLAVKQDAVPGFVNENWVRIDEPGIYRGQCAELCGRNHGFMPVVVEAVEPERFEEWMAKRKEAAQQEAMSADREWSLEELMARGEQTYGAVCAACHQPDGGGSPPAFPALAGNQALLEEPERHINVVIDGVAGSAMPAFRNTLSPVEIAAVVTYERNAWGNDAGDTVQPSEIAERLAAQGE</sequence>
<comment type="similarity">
    <text evidence="2 17">Belongs to the cytochrome c oxidase subunit 2 family.</text>
</comment>
<gene>
    <name evidence="23" type="ORF">SAMN04487956_11374</name>
</gene>
<dbReference type="GO" id="GO:0004129">
    <property type="term" value="F:cytochrome-c oxidase activity"/>
    <property type="evidence" value="ECO:0007669"/>
    <property type="project" value="UniProtKB-EC"/>
</dbReference>
<dbReference type="GO" id="GO:0005886">
    <property type="term" value="C:plasma membrane"/>
    <property type="evidence" value="ECO:0007669"/>
    <property type="project" value="UniProtKB-SubCell"/>
</dbReference>
<dbReference type="EC" id="7.1.1.9" evidence="18"/>
<dbReference type="GO" id="GO:0016491">
    <property type="term" value="F:oxidoreductase activity"/>
    <property type="evidence" value="ECO:0007669"/>
    <property type="project" value="InterPro"/>
</dbReference>
<dbReference type="PROSITE" id="PS50857">
    <property type="entry name" value="COX2_CUA"/>
    <property type="match status" value="1"/>
</dbReference>
<dbReference type="GO" id="GO:0020037">
    <property type="term" value="F:heme binding"/>
    <property type="evidence" value="ECO:0007669"/>
    <property type="project" value="InterPro"/>
</dbReference>
<dbReference type="SUPFAM" id="SSF46626">
    <property type="entry name" value="Cytochrome c"/>
    <property type="match status" value="1"/>
</dbReference>
<evidence type="ECO:0000313" key="24">
    <source>
        <dbReference type="Proteomes" id="UP000199594"/>
    </source>
</evidence>
<evidence type="ECO:0000256" key="14">
    <source>
        <dbReference type="ARBA" id="ARBA00024688"/>
    </source>
</evidence>
<dbReference type="InterPro" id="IPR036257">
    <property type="entry name" value="Cyt_c_oxidase_su2_TM_sf"/>
</dbReference>
<evidence type="ECO:0000256" key="19">
    <source>
        <dbReference type="SAM" id="Phobius"/>
    </source>
</evidence>
<dbReference type="OrthoDB" id="9781261at2"/>
<dbReference type="AlphaFoldDB" id="A0A1I6ZV51"/>
<reference evidence="23 24" key="1">
    <citation type="submission" date="2016-10" db="EMBL/GenBank/DDBJ databases">
        <authorList>
            <person name="de Groot N.N."/>
        </authorList>
    </citation>
    <scope>NUCLEOTIDE SEQUENCE [LARGE SCALE GENOMIC DNA]</scope>
    <source>
        <strain evidence="23 24">CGMCC 1.6493</strain>
    </source>
</reference>
<feature type="domain" description="Cytochrome oxidase subunit II copper A binding" evidence="20">
    <location>
        <begin position="116"/>
        <end position="253"/>
    </location>
</feature>
<evidence type="ECO:0000256" key="15">
    <source>
        <dbReference type="ARBA" id="ARBA00047816"/>
    </source>
</evidence>
<evidence type="ECO:0000256" key="4">
    <source>
        <dbReference type="ARBA" id="ARBA00022617"/>
    </source>
</evidence>
<dbReference type="InterPro" id="IPR001505">
    <property type="entry name" value="Copper_CuA"/>
</dbReference>
<accession>A0A1I6ZV51</accession>
<evidence type="ECO:0000259" key="21">
    <source>
        <dbReference type="PROSITE" id="PS50999"/>
    </source>
</evidence>
<dbReference type="Gene3D" id="1.10.287.90">
    <property type="match status" value="1"/>
</dbReference>
<evidence type="ECO:0000256" key="1">
    <source>
        <dbReference type="ARBA" id="ARBA00004141"/>
    </source>
</evidence>
<evidence type="ECO:0000256" key="10">
    <source>
        <dbReference type="ARBA" id="ARBA00022989"/>
    </source>
</evidence>
<evidence type="ECO:0000256" key="17">
    <source>
        <dbReference type="RuleBase" id="RU000456"/>
    </source>
</evidence>
<dbReference type="Proteomes" id="UP000199594">
    <property type="component" value="Unassembled WGS sequence"/>
</dbReference>
<evidence type="ECO:0000256" key="3">
    <source>
        <dbReference type="ARBA" id="ARBA00022448"/>
    </source>
</evidence>
<evidence type="ECO:0000256" key="13">
    <source>
        <dbReference type="ARBA" id="ARBA00023136"/>
    </source>
</evidence>
<dbReference type="Pfam" id="PF02790">
    <property type="entry name" value="COX2_TM"/>
    <property type="match status" value="1"/>
</dbReference>
<evidence type="ECO:0000256" key="6">
    <source>
        <dbReference type="ARBA" id="ARBA00022692"/>
    </source>
</evidence>
<dbReference type="PROSITE" id="PS50999">
    <property type="entry name" value="COX2_TM"/>
    <property type="match status" value="1"/>
</dbReference>
<dbReference type="PANTHER" id="PTHR22888">
    <property type="entry name" value="CYTOCHROME C OXIDASE, SUBUNIT II"/>
    <property type="match status" value="1"/>
</dbReference>
<dbReference type="Gene3D" id="1.10.760.10">
    <property type="entry name" value="Cytochrome c-like domain"/>
    <property type="match status" value="1"/>
</dbReference>
<dbReference type="PANTHER" id="PTHR22888:SF9">
    <property type="entry name" value="CYTOCHROME C OXIDASE SUBUNIT 2"/>
    <property type="match status" value="1"/>
</dbReference>
<dbReference type="RefSeq" id="WP_089848860.1">
    <property type="nucleotide sequence ID" value="NZ_FPAQ01000013.1"/>
</dbReference>
<dbReference type="InterPro" id="IPR009056">
    <property type="entry name" value="Cyt_c-like_dom"/>
</dbReference>
<evidence type="ECO:0000256" key="2">
    <source>
        <dbReference type="ARBA" id="ARBA00007866"/>
    </source>
</evidence>
<feature type="domain" description="Cytochrome c" evidence="22">
    <location>
        <begin position="273"/>
        <end position="353"/>
    </location>
</feature>
<dbReference type="EMBL" id="FPAQ01000013">
    <property type="protein sequence ID" value="SFT66546.1"/>
    <property type="molecule type" value="Genomic_DNA"/>
</dbReference>
<comment type="subcellular location">
    <subcellularLocation>
        <location evidence="17">Cell membrane</location>
        <topology evidence="17">Multi-pass membrane protein</topology>
    </subcellularLocation>
    <subcellularLocation>
        <location evidence="1">Membrane</location>
        <topology evidence="1">Multi-pass membrane protein</topology>
    </subcellularLocation>
</comment>
<dbReference type="PRINTS" id="PR01166">
    <property type="entry name" value="CYCOXIDASEII"/>
</dbReference>
<dbReference type="GO" id="GO:0005507">
    <property type="term" value="F:copper ion binding"/>
    <property type="evidence" value="ECO:0007669"/>
    <property type="project" value="InterPro"/>
</dbReference>
<dbReference type="InterPro" id="IPR002429">
    <property type="entry name" value="CcO_II-like_C"/>
</dbReference>
<name>A0A1I6ZV51_9GAMM</name>
<proteinExistence type="inferred from homology"/>
<evidence type="ECO:0000256" key="12">
    <source>
        <dbReference type="ARBA" id="ARBA00023008"/>
    </source>
</evidence>
<feature type="domain" description="Cytochrome oxidase subunit II transmembrane region profile" evidence="21">
    <location>
        <begin position="20"/>
        <end position="115"/>
    </location>
</feature>
<dbReference type="InterPro" id="IPR014222">
    <property type="entry name" value="Cyt_c_oxidase_su2"/>
</dbReference>
<evidence type="ECO:0000256" key="9">
    <source>
        <dbReference type="ARBA" id="ARBA00022982"/>
    </source>
</evidence>
<keyword evidence="11 16" id="KW-0408">Iron</keyword>
<keyword evidence="8" id="KW-1278">Translocase</keyword>
<comment type="function">
    <text evidence="14 18">Subunits I and II form the functional core of the enzyme complex. Electrons originating in cytochrome c are transferred via heme a and Cu(A) to the binuclear center formed by heme a3 and Cu(B).</text>
</comment>
<feature type="transmembrane region" description="Helical" evidence="19">
    <location>
        <begin position="39"/>
        <end position="66"/>
    </location>
</feature>
<protein>
    <recommendedName>
        <fullName evidence="18">Cytochrome c oxidase subunit 2</fullName>
        <ecNumber evidence="18">7.1.1.9</ecNumber>
    </recommendedName>
</protein>
<dbReference type="InterPro" id="IPR011759">
    <property type="entry name" value="Cyt_c_oxidase_su2_TM_dom"/>
</dbReference>
<evidence type="ECO:0000256" key="5">
    <source>
        <dbReference type="ARBA" id="ARBA00022660"/>
    </source>
</evidence>
<dbReference type="GO" id="GO:0042773">
    <property type="term" value="P:ATP synthesis coupled electron transport"/>
    <property type="evidence" value="ECO:0007669"/>
    <property type="project" value="TreeGrafter"/>
</dbReference>
<keyword evidence="9 17" id="KW-0249">Electron transport</keyword>
<evidence type="ECO:0000256" key="16">
    <source>
        <dbReference type="PROSITE-ProRule" id="PRU00433"/>
    </source>
</evidence>
<evidence type="ECO:0000256" key="18">
    <source>
        <dbReference type="RuleBase" id="RU004024"/>
    </source>
</evidence>
<keyword evidence="3 17" id="KW-0813">Transport</keyword>
<evidence type="ECO:0000256" key="11">
    <source>
        <dbReference type="ARBA" id="ARBA00023004"/>
    </source>
</evidence>
<keyword evidence="7 16" id="KW-0479">Metal-binding</keyword>
<dbReference type="Pfam" id="PF13442">
    <property type="entry name" value="Cytochrome_CBB3"/>
    <property type="match status" value="1"/>
</dbReference>
<keyword evidence="4 16" id="KW-0349">Heme</keyword>
<evidence type="ECO:0000259" key="22">
    <source>
        <dbReference type="PROSITE" id="PS51007"/>
    </source>
</evidence>
<dbReference type="Gene3D" id="2.60.40.420">
    <property type="entry name" value="Cupredoxins - blue copper proteins"/>
    <property type="match status" value="1"/>
</dbReference>
<keyword evidence="12 18" id="KW-0186">Copper</keyword>
<comment type="cofactor">
    <cofactor evidence="18">
        <name>Cu cation</name>
        <dbReference type="ChEBI" id="CHEBI:23378"/>
    </cofactor>
    <text evidence="18">Binds a copper A center.</text>
</comment>
<dbReference type="Pfam" id="PF00116">
    <property type="entry name" value="COX2"/>
    <property type="match status" value="1"/>
</dbReference>
<dbReference type="SUPFAM" id="SSF49503">
    <property type="entry name" value="Cupredoxins"/>
    <property type="match status" value="1"/>
</dbReference>
<comment type="catalytic activity">
    <reaction evidence="15 18">
        <text>4 Fe(II)-[cytochrome c] + O2 + 8 H(+)(in) = 4 Fe(III)-[cytochrome c] + 2 H2O + 4 H(+)(out)</text>
        <dbReference type="Rhea" id="RHEA:11436"/>
        <dbReference type="Rhea" id="RHEA-COMP:10350"/>
        <dbReference type="Rhea" id="RHEA-COMP:14399"/>
        <dbReference type="ChEBI" id="CHEBI:15377"/>
        <dbReference type="ChEBI" id="CHEBI:15378"/>
        <dbReference type="ChEBI" id="CHEBI:15379"/>
        <dbReference type="ChEBI" id="CHEBI:29033"/>
        <dbReference type="ChEBI" id="CHEBI:29034"/>
        <dbReference type="EC" id="7.1.1.9"/>
    </reaction>
</comment>
<keyword evidence="13 19" id="KW-0472">Membrane</keyword>
<keyword evidence="5 17" id="KW-0679">Respiratory chain</keyword>
<dbReference type="SUPFAM" id="SSF81464">
    <property type="entry name" value="Cytochrome c oxidase subunit II-like, transmembrane region"/>
    <property type="match status" value="1"/>
</dbReference>
<keyword evidence="6 17" id="KW-0812">Transmembrane</keyword>
<evidence type="ECO:0000256" key="7">
    <source>
        <dbReference type="ARBA" id="ARBA00022723"/>
    </source>
</evidence>
<dbReference type="PROSITE" id="PS00078">
    <property type="entry name" value="COX2"/>
    <property type="match status" value="1"/>
</dbReference>
<evidence type="ECO:0000259" key="20">
    <source>
        <dbReference type="PROSITE" id="PS50857"/>
    </source>
</evidence>
<feature type="transmembrane region" description="Helical" evidence="19">
    <location>
        <begin position="87"/>
        <end position="106"/>
    </location>
</feature>
<keyword evidence="10 19" id="KW-1133">Transmembrane helix</keyword>
<dbReference type="PROSITE" id="PS51007">
    <property type="entry name" value="CYTC"/>
    <property type="match status" value="1"/>
</dbReference>